<sequence length="56" mass="6553">MKLHSSQIFQNIWLPVLSCSPMYRVCSYRLPYISSTALGRWEAIAFVDDSTRRQTK</sequence>
<accession>A0A3N2PYH0</accession>
<evidence type="ECO:0000313" key="1">
    <source>
        <dbReference type="EMBL" id="ROT39560.1"/>
    </source>
</evidence>
<dbReference type="GeneID" id="39579987"/>
<dbReference type="Proteomes" id="UP000272025">
    <property type="component" value="Unassembled WGS sequence"/>
</dbReference>
<proteinExistence type="predicted"/>
<organism evidence="1 2">
    <name type="scientific">Sodiomyces alkalinus (strain CBS 110278 / VKM F-3762 / F11)</name>
    <name type="common">Alkaliphilic filamentous fungus</name>
    <dbReference type="NCBI Taxonomy" id="1314773"/>
    <lineage>
        <taxon>Eukaryota</taxon>
        <taxon>Fungi</taxon>
        <taxon>Dikarya</taxon>
        <taxon>Ascomycota</taxon>
        <taxon>Pezizomycotina</taxon>
        <taxon>Sordariomycetes</taxon>
        <taxon>Hypocreomycetidae</taxon>
        <taxon>Glomerellales</taxon>
        <taxon>Plectosphaerellaceae</taxon>
        <taxon>Sodiomyces</taxon>
    </lineage>
</organism>
<keyword evidence="2" id="KW-1185">Reference proteome</keyword>
<reference evidence="1 2" key="1">
    <citation type="journal article" date="2018" name="Mol. Ecol.">
        <title>The obligate alkalophilic soda-lake fungus Sodiomyces alkalinus has shifted to a protein diet.</title>
        <authorList>
            <person name="Grum-Grzhimaylo A.A."/>
            <person name="Falkoski D.L."/>
            <person name="van den Heuvel J."/>
            <person name="Valero-Jimenez C.A."/>
            <person name="Min B."/>
            <person name="Choi I.G."/>
            <person name="Lipzen A."/>
            <person name="Daum C.G."/>
            <person name="Aanen D.K."/>
            <person name="Tsang A."/>
            <person name="Henrissat B."/>
            <person name="Bilanenko E.N."/>
            <person name="de Vries R.P."/>
            <person name="van Kan J.A.L."/>
            <person name="Grigoriev I.V."/>
            <person name="Debets A.J.M."/>
        </authorList>
    </citation>
    <scope>NUCLEOTIDE SEQUENCE [LARGE SCALE GENOMIC DNA]</scope>
    <source>
        <strain evidence="1 2">F11</strain>
    </source>
</reference>
<protein>
    <submittedName>
        <fullName evidence="1">Uncharacterized protein</fullName>
    </submittedName>
</protein>
<dbReference type="RefSeq" id="XP_028467366.1">
    <property type="nucleotide sequence ID" value="XM_028611509.1"/>
</dbReference>
<dbReference type="AlphaFoldDB" id="A0A3N2PYH0"/>
<gene>
    <name evidence="1" type="ORF">SODALDRAFT_331679</name>
</gene>
<dbReference type="EMBL" id="ML119053">
    <property type="protein sequence ID" value="ROT39560.1"/>
    <property type="molecule type" value="Genomic_DNA"/>
</dbReference>
<evidence type="ECO:0000313" key="2">
    <source>
        <dbReference type="Proteomes" id="UP000272025"/>
    </source>
</evidence>
<name>A0A3N2PYH0_SODAK</name>